<gene>
    <name evidence="1" type="ORF">PG2011B_1678</name>
</gene>
<dbReference type="RefSeq" id="WP_052826385.1">
    <property type="nucleotide sequence ID" value="NZ_RSCO01000039.1"/>
</dbReference>
<protein>
    <submittedName>
        <fullName evidence="1">Uncharacterized protein</fullName>
    </submittedName>
</protein>
<dbReference type="AlphaFoldDB" id="A0A8B3RG99"/>
<sequence>MVGALNETRDMTRARLGCIELKLRDDNGVDLYLTRRNGGMILLDSLSAAELETFEYDVHLMVSDSR</sequence>
<dbReference type="Proteomes" id="UP000293613">
    <property type="component" value="Unassembled WGS sequence"/>
</dbReference>
<evidence type="ECO:0000313" key="1">
    <source>
        <dbReference type="EMBL" id="RYM91884.1"/>
    </source>
</evidence>
<proteinExistence type="predicted"/>
<comment type="caution">
    <text evidence="1">The sequence shown here is derived from an EMBL/GenBank/DDBJ whole genome shotgun (WGS) entry which is preliminary data.</text>
</comment>
<name>A0A8B3RG99_BIFAN</name>
<reference evidence="1 2" key="1">
    <citation type="journal article" date="2019" name="Appl. Environ. Microbiol.">
        <title>Dissecting the evolutionary development of the Bifidobacterium animalis species through comparative genomics analyses.</title>
        <authorList>
            <person name="Lugli G.A."/>
            <person name="Mancino W."/>
            <person name="Milani C."/>
            <person name="Duranti S."/>
            <person name="Mancabelli L."/>
            <person name="Napoli S."/>
            <person name="Mangifesta M."/>
            <person name="Viappiani A."/>
            <person name="Anzalone R."/>
            <person name="Longhi G."/>
            <person name="van Sinderen D."/>
            <person name="Ventura M."/>
            <person name="Turroni F."/>
        </authorList>
    </citation>
    <scope>NUCLEOTIDE SEQUENCE [LARGE SCALE GENOMIC DNA]</scope>
    <source>
        <strain evidence="1 2">2011B</strain>
    </source>
</reference>
<evidence type="ECO:0000313" key="2">
    <source>
        <dbReference type="Proteomes" id="UP000293613"/>
    </source>
</evidence>
<organism evidence="1 2">
    <name type="scientific">Bifidobacterium animalis subsp. lactis</name>
    <name type="common">Bifidobacterium lactis</name>
    <dbReference type="NCBI Taxonomy" id="302911"/>
    <lineage>
        <taxon>Bacteria</taxon>
        <taxon>Bacillati</taxon>
        <taxon>Actinomycetota</taxon>
        <taxon>Actinomycetes</taxon>
        <taxon>Bifidobacteriales</taxon>
        <taxon>Bifidobacteriaceae</taxon>
        <taxon>Bifidobacterium</taxon>
    </lineage>
</organism>
<accession>A0A8B3RG99</accession>
<dbReference type="EMBL" id="RSCO01000039">
    <property type="protein sequence ID" value="RYM91884.1"/>
    <property type="molecule type" value="Genomic_DNA"/>
</dbReference>